<sequence>MKKKYYLIAAVLLLMLVAFGAYYQYNKPARNLANESADLSLPATELYRQFSENEAGANQQYLDKVIQVKGVLQNVSRGNDGSLNLTLDTGSPMGGVTCEIPGTNIPEGLSLKTGREMTVKGQCTGFLMDVVLVKCVVVQ</sequence>
<proteinExistence type="predicted"/>
<comment type="caution">
    <text evidence="1">The sequence shown here is derived from an EMBL/GenBank/DDBJ whole genome shotgun (WGS) entry which is preliminary data.</text>
</comment>
<dbReference type="Pfam" id="PF12869">
    <property type="entry name" value="tRNA_anti-like"/>
    <property type="match status" value="1"/>
</dbReference>
<protein>
    <recommendedName>
        <fullName evidence="3">tRNA_anti-like</fullName>
    </recommendedName>
</protein>
<keyword evidence="2" id="KW-1185">Reference proteome</keyword>
<dbReference type="EMBL" id="JAEHFX010000002">
    <property type="protein sequence ID" value="MBK0402361.1"/>
    <property type="molecule type" value="Genomic_DNA"/>
</dbReference>
<dbReference type="InterPro" id="IPR024422">
    <property type="entry name" value="Protein_unknown_function_OB"/>
</dbReference>
<dbReference type="RefSeq" id="WP_200505110.1">
    <property type="nucleotide sequence ID" value="NZ_JAEHFX010000002.1"/>
</dbReference>
<evidence type="ECO:0000313" key="2">
    <source>
        <dbReference type="Proteomes" id="UP000644147"/>
    </source>
</evidence>
<name>A0ABS1BYY6_9BACT</name>
<accession>A0ABS1BYY6</accession>
<organism evidence="1 2">
    <name type="scientific">Adhaeribacter terrigena</name>
    <dbReference type="NCBI Taxonomy" id="2793070"/>
    <lineage>
        <taxon>Bacteria</taxon>
        <taxon>Pseudomonadati</taxon>
        <taxon>Bacteroidota</taxon>
        <taxon>Cytophagia</taxon>
        <taxon>Cytophagales</taxon>
        <taxon>Hymenobacteraceae</taxon>
        <taxon>Adhaeribacter</taxon>
    </lineage>
</organism>
<gene>
    <name evidence="1" type="ORF">I5M27_05155</name>
</gene>
<reference evidence="1 2" key="1">
    <citation type="submission" date="2020-12" db="EMBL/GenBank/DDBJ databases">
        <title>Bacterial novel species Adhaeribacter sp. BT258 isolated from soil.</title>
        <authorList>
            <person name="Jung H.-Y."/>
        </authorList>
    </citation>
    <scope>NUCLEOTIDE SEQUENCE [LARGE SCALE GENOMIC DNA]</scope>
    <source>
        <strain evidence="1 2">BT258</strain>
    </source>
</reference>
<dbReference type="Proteomes" id="UP000644147">
    <property type="component" value="Unassembled WGS sequence"/>
</dbReference>
<evidence type="ECO:0008006" key="3">
    <source>
        <dbReference type="Google" id="ProtNLM"/>
    </source>
</evidence>
<evidence type="ECO:0000313" key="1">
    <source>
        <dbReference type="EMBL" id="MBK0402361.1"/>
    </source>
</evidence>